<dbReference type="AlphaFoldDB" id="A0A8H3J8M3"/>
<dbReference type="InterPro" id="IPR002182">
    <property type="entry name" value="NB-ARC"/>
</dbReference>
<name>A0A8H3J8M3_9LECA</name>
<feature type="short sequence motif" description="GXGXXG" evidence="4">
    <location>
        <begin position="24"/>
        <end position="29"/>
    </location>
</feature>
<proteinExistence type="predicted"/>
<dbReference type="GO" id="GO:0047499">
    <property type="term" value="F:calcium-independent phospholipase A2 activity"/>
    <property type="evidence" value="ECO:0007669"/>
    <property type="project" value="TreeGrafter"/>
</dbReference>
<keyword evidence="3" id="KW-0443">Lipid metabolism</keyword>
<organism evidence="6 7">
    <name type="scientific">Imshaugia aleurites</name>
    <dbReference type="NCBI Taxonomy" id="172621"/>
    <lineage>
        <taxon>Eukaryota</taxon>
        <taxon>Fungi</taxon>
        <taxon>Dikarya</taxon>
        <taxon>Ascomycota</taxon>
        <taxon>Pezizomycotina</taxon>
        <taxon>Lecanoromycetes</taxon>
        <taxon>OSLEUM clade</taxon>
        <taxon>Lecanoromycetidae</taxon>
        <taxon>Lecanorales</taxon>
        <taxon>Lecanorineae</taxon>
        <taxon>Parmeliaceae</taxon>
        <taxon>Imshaugia</taxon>
    </lineage>
</organism>
<protein>
    <recommendedName>
        <fullName evidence="5">PNPLA domain-containing protein</fullName>
    </recommendedName>
</protein>
<dbReference type="InterPro" id="IPR002641">
    <property type="entry name" value="PNPLA_dom"/>
</dbReference>
<dbReference type="InterPro" id="IPR016035">
    <property type="entry name" value="Acyl_Trfase/lysoPLipase"/>
</dbReference>
<feature type="short sequence motif" description="GXSXG" evidence="4">
    <location>
        <begin position="64"/>
        <end position="68"/>
    </location>
</feature>
<evidence type="ECO:0000256" key="3">
    <source>
        <dbReference type="ARBA" id="ARBA00023098"/>
    </source>
</evidence>
<evidence type="ECO:0000259" key="5">
    <source>
        <dbReference type="PROSITE" id="PS51635"/>
    </source>
</evidence>
<comment type="caution">
    <text evidence="4">Lacks conserved residue(s) required for the propagation of feature annotation.</text>
</comment>
<evidence type="ECO:0000313" key="6">
    <source>
        <dbReference type="EMBL" id="CAF9942630.1"/>
    </source>
</evidence>
<dbReference type="EMBL" id="CAJPDT010000201">
    <property type="protein sequence ID" value="CAF9942630.1"/>
    <property type="molecule type" value="Genomic_DNA"/>
</dbReference>
<dbReference type="InterPro" id="IPR019734">
    <property type="entry name" value="TPR_rpt"/>
</dbReference>
<gene>
    <name evidence="6" type="ORF">IMSHALPRED_004334</name>
</gene>
<keyword evidence="7" id="KW-1185">Reference proteome</keyword>
<dbReference type="PANTHER" id="PTHR24185:SF1">
    <property type="entry name" value="CALCIUM-INDEPENDENT PHOSPHOLIPASE A2-GAMMA"/>
    <property type="match status" value="1"/>
</dbReference>
<evidence type="ECO:0000256" key="2">
    <source>
        <dbReference type="ARBA" id="ARBA00022963"/>
    </source>
</evidence>
<dbReference type="PANTHER" id="PTHR24185">
    <property type="entry name" value="CALCIUM-INDEPENDENT PHOSPHOLIPASE A2-GAMMA"/>
    <property type="match status" value="1"/>
</dbReference>
<dbReference type="SUPFAM" id="SSF48452">
    <property type="entry name" value="TPR-like"/>
    <property type="match status" value="2"/>
</dbReference>
<dbReference type="Gene3D" id="1.25.40.10">
    <property type="entry name" value="Tetratricopeptide repeat domain"/>
    <property type="match status" value="3"/>
</dbReference>
<dbReference type="GO" id="GO:0019369">
    <property type="term" value="P:arachidonate metabolic process"/>
    <property type="evidence" value="ECO:0007669"/>
    <property type="project" value="TreeGrafter"/>
</dbReference>
<dbReference type="InterPro" id="IPR027417">
    <property type="entry name" value="P-loop_NTPase"/>
</dbReference>
<comment type="caution">
    <text evidence="6">The sequence shown here is derived from an EMBL/GenBank/DDBJ whole genome shotgun (WGS) entry which is preliminary data.</text>
</comment>
<dbReference type="GO" id="GO:0016042">
    <property type="term" value="P:lipid catabolic process"/>
    <property type="evidence" value="ECO:0007669"/>
    <property type="project" value="UniProtKB-KW"/>
</dbReference>
<dbReference type="InterPro" id="IPR011990">
    <property type="entry name" value="TPR-like_helical_dom_sf"/>
</dbReference>
<evidence type="ECO:0000313" key="7">
    <source>
        <dbReference type="Proteomes" id="UP000664534"/>
    </source>
</evidence>
<dbReference type="OrthoDB" id="1658288at2759"/>
<dbReference type="Pfam" id="PF13424">
    <property type="entry name" value="TPR_12"/>
    <property type="match status" value="1"/>
</dbReference>
<dbReference type="GO" id="GO:0016020">
    <property type="term" value="C:membrane"/>
    <property type="evidence" value="ECO:0007669"/>
    <property type="project" value="TreeGrafter"/>
</dbReference>
<reference evidence="6" key="1">
    <citation type="submission" date="2021-03" db="EMBL/GenBank/DDBJ databases">
        <authorList>
            <person name="Tagirdzhanova G."/>
        </authorList>
    </citation>
    <scope>NUCLEOTIDE SEQUENCE</scope>
</reference>
<dbReference type="PROSITE" id="PS51635">
    <property type="entry name" value="PNPLA"/>
    <property type="match status" value="1"/>
</dbReference>
<dbReference type="GO" id="GO:0043531">
    <property type="term" value="F:ADP binding"/>
    <property type="evidence" value="ECO:0007669"/>
    <property type="project" value="InterPro"/>
</dbReference>
<dbReference type="GO" id="GO:0046486">
    <property type="term" value="P:glycerolipid metabolic process"/>
    <property type="evidence" value="ECO:0007669"/>
    <property type="project" value="UniProtKB-ARBA"/>
</dbReference>
<evidence type="ECO:0000256" key="4">
    <source>
        <dbReference type="PROSITE-ProRule" id="PRU01161"/>
    </source>
</evidence>
<dbReference type="Pfam" id="PF01734">
    <property type="entry name" value="Patatin"/>
    <property type="match status" value="1"/>
</dbReference>
<dbReference type="SMART" id="SM00028">
    <property type="entry name" value="TPR"/>
    <property type="match status" value="6"/>
</dbReference>
<dbReference type="SUPFAM" id="SSF52151">
    <property type="entry name" value="FabD/lysophospholipase-like"/>
    <property type="match status" value="1"/>
</dbReference>
<dbReference type="Gene3D" id="3.40.50.300">
    <property type="entry name" value="P-loop containing nucleotide triphosphate hydrolases"/>
    <property type="match status" value="1"/>
</dbReference>
<keyword evidence="1" id="KW-0378">Hydrolase</keyword>
<dbReference type="Pfam" id="PF00931">
    <property type="entry name" value="NB-ARC"/>
    <property type="match status" value="1"/>
</dbReference>
<dbReference type="Gene3D" id="3.40.1090.10">
    <property type="entry name" value="Cytosolic phospholipase A2 catalytic domain"/>
    <property type="match status" value="1"/>
</dbReference>
<dbReference type="SUPFAM" id="SSF52540">
    <property type="entry name" value="P-loop containing nucleoside triphosphate hydrolases"/>
    <property type="match status" value="1"/>
</dbReference>
<sequence>MLNTQKLMAPSPESQELNLLSIDGGGVRGLSALYVLKQVMAHVNEKAGNEKPLEPYEYFDMIAGTSTGGIIAIMLGRLQMSVQESIDTYLRLADTVFSKIHYLPVNLRLNTQGRLNHQALEEAIRNILRDKGLPEDTKLKNDDKYACKVAKDLARRLQEVSTESDKTAKEFYYEHRHALGGEEPRYFRFTVERGLEKVGLDESSKKGRIIEATKEYLNDGEVFDKLEKCAERLAQRQTKIKSRRTKDKVLDADFRKGKSFVTRGSLTRQMDRFSGASGEDLEEAHTYLMYGLGGMGKTQLCRDYYRRHRSEFDMLLWVDASTQTSMDNDLLKLARTWRKKEDILEVISWLSTTSSTWVLVLDNISSDSAPKVNNYLPATPKDCLIIMTSLSNSLQSLATAGTLEIAQMTQDEAIDLLFAAAEKKLEHCSESERIEATSLVEKDLGRVALAIDLAGSYIKNQVMSIAEYQRYFRDDTGRLEQLSSAPKQTMTGYTKSLLNAWTISFEAVLNAEQDARYAAGLLHFFSLLHSNQIPTQILLESWNTVRQRGSKHRLAHNIPLVEEAVAEIVIKQYIRASVNFLADYSLVTVARDSSQWPRYVSMQPMVHKLVYDWAREKSSNEDGLDYRYRAISTMALALEPRGLGHGRYRCEIVSHIEHLISSHKGSFFAMPFEPLTCFEYAFTFADVYSEAGFPRKAMSLLEPLCSETLGHLPHDIPRYAQALRQLARNYFDLGKPEKALKYRREAFEKLKSLVSRESLLLLSCRGELSDSLQDMGSHNEAFTIRRDVYDTLQDFWRHEEYLPEMRRASRRLANSYKTRGDNEMASEILHKAIDAQQKGEHNRHDDHEYLISLSELAQASEVKGDPREAIRLYEKILTTRTDGNHNVHDVLAAKEDVANIYSTHHQFQRALSLRQEIVQTWKELHDEMGDDHPNFLSAMFNLGKSLADTENYEGSLAEHEKVLKIRQQRLGEDHLFTLRSKQEKAYTLRRSKELAKAFVIFQEVSSCCEKILTQRHNDEPKDTFAKSQKTVGSCRTILRLSTADTGESWDVDYDEYHRIVAQARNEMTTTLRDQGELDKAILARKGLLEDQKNLDPDFCSESTLWIMYELIRDYVENKQDKDAKRIGERALKLQKQYLGDRHRLTCDIMIVLSRICRKENSEESCRYAIELLESACAIQITNEWWPESIKSAQTIWKTWRRLHDKDRVVEAKSRLEGLEAKCGDHGGAAHKS</sequence>
<feature type="domain" description="PNPLA" evidence="5">
    <location>
        <begin position="20"/>
        <end position="193"/>
    </location>
</feature>
<dbReference type="Proteomes" id="UP000664534">
    <property type="component" value="Unassembled WGS sequence"/>
</dbReference>
<accession>A0A8H3J8M3</accession>
<keyword evidence="2" id="KW-0442">Lipid degradation</keyword>
<evidence type="ECO:0000256" key="1">
    <source>
        <dbReference type="ARBA" id="ARBA00022801"/>
    </source>
</evidence>